<sequence>MKKIYFLSFCFLMLFKWGYAQQNTAISISVNFQQAGIDQFVTELEAKTGYHFYYNPAQFDSLKVTVQVNNKPIETVLTAAFKNTDFHYAISNRFIFLTRGREIQPKLAAGFFGNKPQANPQTNQPVSQTVTTNTPVADFTDEKEKKVPEATTENKLYEIGIKTNTIEPGRATLSGYVRDGKSGESVVGASIYVTNTKTGVATDQFGYFTITLPKGRQILSIRGIGMRDTRRQIVLYSDGKLNIEMQEQVTSLKEVKISAEKVANVRNVQLGVNRLDIKSIKQVPTVFGEADVLRVVLTLPGVQSVGEATTGFNVRGGAADQNLILLNDATIYNPSHFFGFFSSFNPDIVKEIELYKSSIPEKFGGRVSSVLDITNREGNKKKFTGSAGIGLITSRLNVEGPIIKDKTSFIFGGRVTYSDWLLKLLPEAYKHSQASFYDFNLDISHQIDEKNNIYLTGYISKDKFKLNSDTAYSYSNRNLNIKWKHNFNDKLFSLITTGIDHYQYDIASFDNPVNAYRLNFDINQTNLKADFTYYLNRKNTVNFGVSSIYYKLHPGNLQPNNVQSLVVPDVVPAQQALESGAYIGDKYDITDDLSLSVGVRYSLYNYLGPQTVYNYAPNLPKTSSNFLDSTTYSKNKVIKTYSGPEFRLSARYNLGDNTSIKGGYNTLRQYIHLLSNTTAIAPTDVWQLSDPNIKPQYGDQVSLGIYHNLQSNTIETSVEVYYKRLRDYLDYRSGANLVLNHHIENDVLGTEGKAYGIEFLVKKATGKANGWISYTYSRTFLKQDDINAGELINGGAYYPANFDKPHDFNFIGNYRFSHRFSVSLNVTYSTGRPITLPIAKYYYGGSERVYYSDRNAYRIPDYFRSDFSMNIEGNHKVHQLTHNSFTIGVYNLTGRQNAYSTYFTQQGGVINGFKLSIFAKPIPFINYNIRF</sequence>
<dbReference type="PANTHER" id="PTHR30069">
    <property type="entry name" value="TONB-DEPENDENT OUTER MEMBRANE RECEPTOR"/>
    <property type="match status" value="1"/>
</dbReference>
<evidence type="ECO:0000256" key="4">
    <source>
        <dbReference type="ARBA" id="ARBA00022692"/>
    </source>
</evidence>
<keyword evidence="3 8" id="KW-1134">Transmembrane beta strand</keyword>
<dbReference type="EMBL" id="CP139558">
    <property type="protein sequence ID" value="WPU94665.1"/>
    <property type="molecule type" value="Genomic_DNA"/>
</dbReference>
<keyword evidence="2 8" id="KW-0813">Transport</keyword>
<evidence type="ECO:0000256" key="9">
    <source>
        <dbReference type="SAM" id="SignalP"/>
    </source>
</evidence>
<comment type="similarity">
    <text evidence="8">Belongs to the TonB-dependent receptor family.</text>
</comment>
<dbReference type="Pfam" id="PF13715">
    <property type="entry name" value="CarbopepD_reg_2"/>
    <property type="match status" value="1"/>
</dbReference>
<dbReference type="InterPro" id="IPR036942">
    <property type="entry name" value="Beta-barrel_TonB_sf"/>
</dbReference>
<keyword evidence="11" id="KW-0675">Receptor</keyword>
<evidence type="ECO:0000256" key="7">
    <source>
        <dbReference type="ARBA" id="ARBA00023237"/>
    </source>
</evidence>
<evidence type="ECO:0000256" key="8">
    <source>
        <dbReference type="PROSITE-ProRule" id="PRU01360"/>
    </source>
</evidence>
<dbReference type="Pfam" id="PF07715">
    <property type="entry name" value="Plug"/>
    <property type="match status" value="1"/>
</dbReference>
<evidence type="ECO:0000256" key="3">
    <source>
        <dbReference type="ARBA" id="ARBA00022452"/>
    </source>
</evidence>
<proteinExistence type="inferred from homology"/>
<accession>A0ABZ0TND3</accession>
<evidence type="ECO:0000256" key="1">
    <source>
        <dbReference type="ARBA" id="ARBA00004571"/>
    </source>
</evidence>
<dbReference type="InterPro" id="IPR037066">
    <property type="entry name" value="Plug_dom_sf"/>
</dbReference>
<gene>
    <name evidence="11" type="ORF">SNE25_03910</name>
</gene>
<dbReference type="SUPFAM" id="SSF56935">
    <property type="entry name" value="Porins"/>
    <property type="match status" value="1"/>
</dbReference>
<dbReference type="InterPro" id="IPR039426">
    <property type="entry name" value="TonB-dep_rcpt-like"/>
</dbReference>
<dbReference type="Gene3D" id="2.60.40.1120">
    <property type="entry name" value="Carboxypeptidase-like, regulatory domain"/>
    <property type="match status" value="1"/>
</dbReference>
<keyword evidence="6 8" id="KW-0472">Membrane</keyword>
<evidence type="ECO:0000313" key="12">
    <source>
        <dbReference type="Proteomes" id="UP001324380"/>
    </source>
</evidence>
<feature type="signal peptide" evidence="9">
    <location>
        <begin position="1"/>
        <end position="20"/>
    </location>
</feature>
<evidence type="ECO:0000256" key="5">
    <source>
        <dbReference type="ARBA" id="ARBA00022729"/>
    </source>
</evidence>
<dbReference type="InterPro" id="IPR008969">
    <property type="entry name" value="CarboxyPept-like_regulatory"/>
</dbReference>
<protein>
    <submittedName>
        <fullName evidence="11">TonB-dependent receptor</fullName>
    </submittedName>
</protein>
<dbReference type="RefSeq" id="WP_321563781.1">
    <property type="nucleotide sequence ID" value="NZ_CP139558.1"/>
</dbReference>
<keyword evidence="12" id="KW-1185">Reference proteome</keyword>
<reference evidence="11 12" key="1">
    <citation type="submission" date="2023-11" db="EMBL/GenBank/DDBJ databases">
        <title>Analysis of the Genomes of Mucilaginibacter gossypii cycad 4 and M. sabulilitoris SNA2: microbes with the potential for plant growth promotion.</title>
        <authorList>
            <person name="Hirsch A.M."/>
            <person name="Humm E."/>
            <person name="Rubbi M."/>
            <person name="Del Vecchio G."/>
            <person name="Ha S.M."/>
            <person name="Pellegrini M."/>
            <person name="Gunsalus R.P."/>
        </authorList>
    </citation>
    <scope>NUCLEOTIDE SEQUENCE [LARGE SCALE GENOMIC DNA]</scope>
    <source>
        <strain evidence="11 12">SNA2</strain>
    </source>
</reference>
<name>A0ABZ0TND3_9SPHI</name>
<feature type="chain" id="PRO_5047431600" evidence="9">
    <location>
        <begin position="21"/>
        <end position="931"/>
    </location>
</feature>
<dbReference type="InterPro" id="IPR011662">
    <property type="entry name" value="Secretin/TonB_short_N"/>
</dbReference>
<evidence type="ECO:0000259" key="10">
    <source>
        <dbReference type="SMART" id="SM00965"/>
    </source>
</evidence>
<keyword evidence="5 9" id="KW-0732">Signal</keyword>
<dbReference type="Gene3D" id="2.170.130.10">
    <property type="entry name" value="TonB-dependent receptor, plug domain"/>
    <property type="match status" value="1"/>
</dbReference>
<dbReference type="InterPro" id="IPR012910">
    <property type="entry name" value="Plug_dom"/>
</dbReference>
<dbReference type="PROSITE" id="PS52016">
    <property type="entry name" value="TONB_DEPENDENT_REC_3"/>
    <property type="match status" value="1"/>
</dbReference>
<dbReference type="Gene3D" id="2.40.170.20">
    <property type="entry name" value="TonB-dependent receptor, beta-barrel domain"/>
    <property type="match status" value="1"/>
</dbReference>
<dbReference type="Proteomes" id="UP001324380">
    <property type="component" value="Chromosome"/>
</dbReference>
<evidence type="ECO:0000256" key="6">
    <source>
        <dbReference type="ARBA" id="ARBA00023136"/>
    </source>
</evidence>
<dbReference type="PANTHER" id="PTHR30069:SF29">
    <property type="entry name" value="HEMOGLOBIN AND HEMOGLOBIN-HAPTOGLOBIN-BINDING PROTEIN 1-RELATED"/>
    <property type="match status" value="1"/>
</dbReference>
<dbReference type="SMART" id="SM00965">
    <property type="entry name" value="STN"/>
    <property type="match status" value="1"/>
</dbReference>
<organism evidence="11 12">
    <name type="scientific">Mucilaginibacter sabulilitoris</name>
    <dbReference type="NCBI Taxonomy" id="1173583"/>
    <lineage>
        <taxon>Bacteria</taxon>
        <taxon>Pseudomonadati</taxon>
        <taxon>Bacteroidota</taxon>
        <taxon>Sphingobacteriia</taxon>
        <taxon>Sphingobacteriales</taxon>
        <taxon>Sphingobacteriaceae</taxon>
        <taxon>Mucilaginibacter</taxon>
    </lineage>
</organism>
<comment type="subcellular location">
    <subcellularLocation>
        <location evidence="1 8">Cell outer membrane</location>
        <topology evidence="1 8">Multi-pass membrane protein</topology>
    </subcellularLocation>
</comment>
<dbReference type="SUPFAM" id="SSF49464">
    <property type="entry name" value="Carboxypeptidase regulatory domain-like"/>
    <property type="match status" value="1"/>
</dbReference>
<keyword evidence="4 8" id="KW-0812">Transmembrane</keyword>
<keyword evidence="7 8" id="KW-0998">Cell outer membrane</keyword>
<evidence type="ECO:0000313" key="11">
    <source>
        <dbReference type="EMBL" id="WPU94665.1"/>
    </source>
</evidence>
<feature type="domain" description="Secretin/TonB short N-terminal" evidence="10">
    <location>
        <begin position="50"/>
        <end position="100"/>
    </location>
</feature>
<evidence type="ECO:0000256" key="2">
    <source>
        <dbReference type="ARBA" id="ARBA00022448"/>
    </source>
</evidence>